<gene>
    <name evidence="1" type="ORF">METZ01_LOCUS194461</name>
</gene>
<accession>A0A382DVL6</accession>
<reference evidence="1" key="1">
    <citation type="submission" date="2018-05" db="EMBL/GenBank/DDBJ databases">
        <authorList>
            <person name="Lanie J.A."/>
            <person name="Ng W.-L."/>
            <person name="Kazmierczak K.M."/>
            <person name="Andrzejewski T.M."/>
            <person name="Davidsen T.M."/>
            <person name="Wayne K.J."/>
            <person name="Tettelin H."/>
            <person name="Glass J.I."/>
            <person name="Rusch D."/>
            <person name="Podicherti R."/>
            <person name="Tsui H.-C.T."/>
            <person name="Winkler M.E."/>
        </authorList>
    </citation>
    <scope>NUCLEOTIDE SEQUENCE</scope>
</reference>
<sequence length="143" mass="16606">MCLASDIETKDDFDAEMTYPSKVNTRAICVVKTDKDTDNDWRNVGGKYYNKYKEQVDHIYYDDEMPKEVFDGAMLAKYSFSKYKTKDTPSVAEIYVKDYDTVDNLYYSIYFARDLVSEPGNVLYPAEYAKRINDNLSPLDVTV</sequence>
<organism evidence="1">
    <name type="scientific">marine metagenome</name>
    <dbReference type="NCBI Taxonomy" id="408172"/>
    <lineage>
        <taxon>unclassified sequences</taxon>
        <taxon>metagenomes</taxon>
        <taxon>ecological metagenomes</taxon>
    </lineage>
</organism>
<feature type="non-terminal residue" evidence="1">
    <location>
        <position position="143"/>
    </location>
</feature>
<dbReference type="Gene3D" id="3.40.220.10">
    <property type="entry name" value="Leucine Aminopeptidase, subunit E, domain 1"/>
    <property type="match status" value="1"/>
</dbReference>
<protein>
    <submittedName>
        <fullName evidence="1">Uncharacterized protein</fullName>
    </submittedName>
</protein>
<dbReference type="EMBL" id="UINC01040977">
    <property type="protein sequence ID" value="SVB41607.1"/>
    <property type="molecule type" value="Genomic_DNA"/>
</dbReference>
<dbReference type="InterPro" id="IPR043472">
    <property type="entry name" value="Macro_dom-like"/>
</dbReference>
<proteinExistence type="predicted"/>
<dbReference type="AlphaFoldDB" id="A0A382DVL6"/>
<evidence type="ECO:0000313" key="1">
    <source>
        <dbReference type="EMBL" id="SVB41607.1"/>
    </source>
</evidence>
<name>A0A382DVL6_9ZZZZ</name>